<evidence type="ECO:0000259" key="1">
    <source>
        <dbReference type="Pfam" id="PF07727"/>
    </source>
</evidence>
<proteinExistence type="predicted"/>
<dbReference type="AlphaFoldDB" id="A0A438H4C8"/>
<reference evidence="2 3" key="1">
    <citation type="journal article" date="2018" name="PLoS Genet.">
        <title>Population sequencing reveals clonal diversity and ancestral inbreeding in the grapevine cultivar Chardonnay.</title>
        <authorList>
            <person name="Roach M.J."/>
            <person name="Johnson D.L."/>
            <person name="Bohlmann J."/>
            <person name="van Vuuren H.J."/>
            <person name="Jones S.J."/>
            <person name="Pretorius I.S."/>
            <person name="Schmidt S.A."/>
            <person name="Borneman A.R."/>
        </authorList>
    </citation>
    <scope>NUCLEOTIDE SEQUENCE [LARGE SCALE GENOMIC DNA]</scope>
    <source>
        <strain evidence="3">cv. Chardonnay</strain>
        <tissue evidence="2">Leaf</tissue>
    </source>
</reference>
<dbReference type="EMBL" id="QGNW01000281">
    <property type="protein sequence ID" value="RVW79434.1"/>
    <property type="molecule type" value="Genomic_DNA"/>
</dbReference>
<dbReference type="Proteomes" id="UP000288805">
    <property type="component" value="Unassembled WGS sequence"/>
</dbReference>
<sequence>MPSNISDLNTSTGYTLPFKENCGKPQTRYSPGIEKRKSKYPIANYVSTKRLSEPLRAFFYVLSSSQILVGVQEALSEPQWTQAIKEEVETLLNNNTWTIVPLPEGKKAVGWKWVFSIKHKADGTVERYKARLVSKGYTQTYGVGYQETFSPVAKLSIVRVLLSLAANLGWPLHQFDVKMPFYTEILKKKCTWNFLRDIRHLLKPRLCANYNEHYMD</sequence>
<name>A0A438H4C8_VITVI</name>
<protein>
    <submittedName>
        <fullName evidence="2">Putative mitochondrial protein</fullName>
    </submittedName>
</protein>
<evidence type="ECO:0000313" key="2">
    <source>
        <dbReference type="EMBL" id="RVW79434.1"/>
    </source>
</evidence>
<evidence type="ECO:0000313" key="3">
    <source>
        <dbReference type="Proteomes" id="UP000288805"/>
    </source>
</evidence>
<comment type="caution">
    <text evidence="2">The sequence shown here is derived from an EMBL/GenBank/DDBJ whole genome shotgun (WGS) entry which is preliminary data.</text>
</comment>
<feature type="domain" description="Reverse transcriptase Ty1/copia-type" evidence="1">
    <location>
        <begin position="94"/>
        <end position="183"/>
    </location>
</feature>
<organism evidence="2 3">
    <name type="scientific">Vitis vinifera</name>
    <name type="common">Grape</name>
    <dbReference type="NCBI Taxonomy" id="29760"/>
    <lineage>
        <taxon>Eukaryota</taxon>
        <taxon>Viridiplantae</taxon>
        <taxon>Streptophyta</taxon>
        <taxon>Embryophyta</taxon>
        <taxon>Tracheophyta</taxon>
        <taxon>Spermatophyta</taxon>
        <taxon>Magnoliopsida</taxon>
        <taxon>eudicotyledons</taxon>
        <taxon>Gunneridae</taxon>
        <taxon>Pentapetalae</taxon>
        <taxon>rosids</taxon>
        <taxon>Vitales</taxon>
        <taxon>Vitaceae</taxon>
        <taxon>Viteae</taxon>
        <taxon>Vitis</taxon>
    </lineage>
</organism>
<dbReference type="Pfam" id="PF07727">
    <property type="entry name" value="RVT_2"/>
    <property type="match status" value="1"/>
</dbReference>
<gene>
    <name evidence="2" type="primary">AtMg00820_20</name>
    <name evidence="2" type="ORF">CK203_056107</name>
</gene>
<dbReference type="InterPro" id="IPR013103">
    <property type="entry name" value="RVT_2"/>
</dbReference>
<accession>A0A438H4C8</accession>